<keyword evidence="8" id="KW-0653">Protein transport</keyword>
<dbReference type="Proteomes" id="UP000323161">
    <property type="component" value="Unassembled WGS sequence"/>
</dbReference>
<evidence type="ECO:0000256" key="9">
    <source>
        <dbReference type="ARBA" id="ARBA00023225"/>
    </source>
</evidence>
<dbReference type="PRINTS" id="PR01003">
    <property type="entry name" value="FLGFLIH"/>
</dbReference>
<evidence type="ECO:0000256" key="8">
    <source>
        <dbReference type="ARBA" id="ARBA00022927"/>
    </source>
</evidence>
<keyword evidence="12" id="KW-0966">Cell projection</keyword>
<dbReference type="RefSeq" id="WP_149599198.1">
    <property type="nucleotide sequence ID" value="NZ_VTUU01000002.1"/>
</dbReference>
<dbReference type="GO" id="GO:0009288">
    <property type="term" value="C:bacterial-type flagellum"/>
    <property type="evidence" value="ECO:0007669"/>
    <property type="project" value="InterPro"/>
</dbReference>
<evidence type="ECO:0000256" key="4">
    <source>
        <dbReference type="ARBA" id="ARBA00016507"/>
    </source>
</evidence>
<dbReference type="SUPFAM" id="SSF160527">
    <property type="entry name" value="V-type ATPase subunit E-like"/>
    <property type="match status" value="1"/>
</dbReference>
<keyword evidence="5" id="KW-0813">Transport</keyword>
<evidence type="ECO:0000313" key="13">
    <source>
        <dbReference type="Proteomes" id="UP000323161"/>
    </source>
</evidence>
<keyword evidence="13" id="KW-1185">Reference proteome</keyword>
<evidence type="ECO:0000259" key="11">
    <source>
        <dbReference type="Pfam" id="PF02108"/>
    </source>
</evidence>
<feature type="compositionally biased region" description="Basic and acidic residues" evidence="10">
    <location>
        <begin position="76"/>
        <end position="85"/>
    </location>
</feature>
<keyword evidence="12" id="KW-0969">Cilium</keyword>
<comment type="function">
    <text evidence="1">Needed for flagellar regrowth and assembly.</text>
</comment>
<evidence type="ECO:0000256" key="6">
    <source>
        <dbReference type="ARBA" id="ARBA00022490"/>
    </source>
</evidence>
<protein>
    <recommendedName>
        <fullName evidence="4">Flagellar assembly protein FliH</fullName>
    </recommendedName>
</protein>
<dbReference type="InterPro" id="IPR051472">
    <property type="entry name" value="T3SS_Stator/FliH"/>
</dbReference>
<evidence type="ECO:0000313" key="12">
    <source>
        <dbReference type="EMBL" id="KAA1174776.1"/>
    </source>
</evidence>
<sequence length="261" mass="28831">MKDSSKGSEPIPKEQLTAYERWELPLLDASGNEIPRVEEREVKPLTAADIDEIRQAAREDGFQEGRDAGFQQGFTEGHEKGHQEGLETGLAEGREKGEREGLDASQKDVTDKLERLEQVMGELLEPISRHQDELESALVNLTTELARAVVCRELAMDSSQIQSVVRRAIEALPSTSENVRIHVHPDDAALVGDVATRLDAPASIVEDTALRPGGCRVETRNSLVDFTVEKRFQKAVRTMFDKQSELNGNIEEGDSDDVDAG</sequence>
<keyword evidence="7" id="KW-1005">Bacterial flagellum biogenesis</keyword>
<evidence type="ECO:0000256" key="2">
    <source>
        <dbReference type="ARBA" id="ARBA00004496"/>
    </source>
</evidence>
<keyword evidence="12" id="KW-0282">Flagellum</keyword>
<proteinExistence type="inferred from homology"/>
<evidence type="ECO:0000256" key="3">
    <source>
        <dbReference type="ARBA" id="ARBA00006602"/>
    </source>
</evidence>
<comment type="subcellular location">
    <subcellularLocation>
        <location evidence="2">Cytoplasm</location>
    </subcellularLocation>
</comment>
<keyword evidence="9" id="KW-1006">Bacterial flagellum protein export</keyword>
<evidence type="ECO:0000256" key="10">
    <source>
        <dbReference type="SAM" id="MobiDB-lite"/>
    </source>
</evidence>
<dbReference type="GO" id="GO:0005829">
    <property type="term" value="C:cytosol"/>
    <property type="evidence" value="ECO:0007669"/>
    <property type="project" value="TreeGrafter"/>
</dbReference>
<accession>A0A5B0VJG3</accession>
<gene>
    <name evidence="12" type="ORF">FWJ25_05180</name>
</gene>
<evidence type="ECO:0000256" key="7">
    <source>
        <dbReference type="ARBA" id="ARBA00022795"/>
    </source>
</evidence>
<dbReference type="AlphaFoldDB" id="A0A5B0VJG3"/>
<feature type="region of interest" description="Disordered" evidence="10">
    <location>
        <begin position="54"/>
        <end position="87"/>
    </location>
</feature>
<comment type="caution">
    <text evidence="12">The sequence shown here is derived from an EMBL/GenBank/DDBJ whole genome shotgun (WGS) entry which is preliminary data.</text>
</comment>
<organism evidence="12 13">
    <name type="scientific">Marinobacter salinexigens</name>
    <dbReference type="NCBI Taxonomy" id="2919747"/>
    <lineage>
        <taxon>Bacteria</taxon>
        <taxon>Pseudomonadati</taxon>
        <taxon>Pseudomonadota</taxon>
        <taxon>Gammaproteobacteria</taxon>
        <taxon>Pseudomonadales</taxon>
        <taxon>Marinobacteraceae</taxon>
        <taxon>Marinobacter</taxon>
    </lineage>
</organism>
<dbReference type="EMBL" id="VTUU01000002">
    <property type="protein sequence ID" value="KAA1174776.1"/>
    <property type="molecule type" value="Genomic_DNA"/>
</dbReference>
<name>A0A5B0VJG3_9GAMM</name>
<dbReference type="PANTHER" id="PTHR34982">
    <property type="entry name" value="YOP PROTEINS TRANSLOCATION PROTEIN L"/>
    <property type="match status" value="1"/>
</dbReference>
<dbReference type="InterPro" id="IPR000563">
    <property type="entry name" value="Flag_FliH"/>
</dbReference>
<dbReference type="GO" id="GO:0015031">
    <property type="term" value="P:protein transport"/>
    <property type="evidence" value="ECO:0007669"/>
    <property type="project" value="UniProtKB-KW"/>
</dbReference>
<keyword evidence="6" id="KW-0963">Cytoplasm</keyword>
<dbReference type="GO" id="GO:0071973">
    <property type="term" value="P:bacterial-type flagellum-dependent cell motility"/>
    <property type="evidence" value="ECO:0007669"/>
    <property type="project" value="InterPro"/>
</dbReference>
<dbReference type="Pfam" id="PF02108">
    <property type="entry name" value="FliH"/>
    <property type="match status" value="1"/>
</dbReference>
<feature type="compositionally biased region" description="Basic and acidic residues" evidence="10">
    <location>
        <begin position="54"/>
        <end position="67"/>
    </location>
</feature>
<reference evidence="12 13" key="1">
    <citation type="submission" date="2019-08" db="EMBL/GenBank/DDBJ databases">
        <title>Marinobacter ZYF650 sp. nov., a marine bacterium isolated from seawater of the Mariana trench.</title>
        <authorList>
            <person name="Ahmad W."/>
        </authorList>
    </citation>
    <scope>NUCLEOTIDE SEQUENCE [LARGE SCALE GENOMIC DNA]</scope>
    <source>
        <strain evidence="12 13">ZYF650</strain>
    </source>
</reference>
<feature type="domain" description="Flagellar assembly protein FliH/Type III secretion system HrpE" evidence="11">
    <location>
        <begin position="112"/>
        <end position="234"/>
    </location>
</feature>
<evidence type="ECO:0000256" key="1">
    <source>
        <dbReference type="ARBA" id="ARBA00003041"/>
    </source>
</evidence>
<comment type="similarity">
    <text evidence="3">Belongs to the FliH family.</text>
</comment>
<dbReference type="PANTHER" id="PTHR34982:SF1">
    <property type="entry name" value="FLAGELLAR ASSEMBLY PROTEIN FLIH"/>
    <property type="match status" value="1"/>
</dbReference>
<dbReference type="GO" id="GO:0044781">
    <property type="term" value="P:bacterial-type flagellum organization"/>
    <property type="evidence" value="ECO:0007669"/>
    <property type="project" value="UniProtKB-KW"/>
</dbReference>
<dbReference type="InterPro" id="IPR018035">
    <property type="entry name" value="Flagellar_FliH/T3SS_HrpE"/>
</dbReference>
<evidence type="ECO:0000256" key="5">
    <source>
        <dbReference type="ARBA" id="ARBA00022448"/>
    </source>
</evidence>
<feature type="region of interest" description="Disordered" evidence="10">
    <location>
        <begin position="1"/>
        <end position="32"/>
    </location>
</feature>
<dbReference type="GO" id="GO:0003774">
    <property type="term" value="F:cytoskeletal motor activity"/>
    <property type="evidence" value="ECO:0007669"/>
    <property type="project" value="InterPro"/>
</dbReference>